<sequence length="388" mass="40354">MTPVDVLVPVIRAGIDETLSYLTLHVITCLVPAFFIAGGISAVLSDRFIKKYLSGDAPKLQAYSLASVSGIALAVCSCTILPMFAGLYKKGAGIGPATAFLFSGPAINVLAIVFTARVLGLPLGGARAFFAIVMAAGIGLTMAFAFGTSDDSESPEGQTVATDGGQVVAERDRPLWVTGGFFGSQVAILLIAATGLLSWAVKAPLLAPWFALLGYLLYTQFDRDVIDEWLQETWFFTKAIFPLLIAGTFVIGIIGAIAAMAQGMGPLETVTTDAGETFTAHQVAPGLLTQGIFGETTLLSSGLASVIGAVLYMPTLLEVPIIGSLFGYTNGLMADGPALALLLAGPSLSLPNMLVIWKTIGTKRTALYISLVAVSATVAGLIWGLLIV</sequence>
<keyword evidence="6 7" id="KW-0472">Membrane</keyword>
<evidence type="ECO:0000256" key="6">
    <source>
        <dbReference type="ARBA" id="ARBA00023136"/>
    </source>
</evidence>
<gene>
    <name evidence="8" type="ORF">HSEST_2675</name>
</gene>
<evidence type="ECO:0000256" key="5">
    <source>
        <dbReference type="ARBA" id="ARBA00022989"/>
    </source>
</evidence>
<feature type="transmembrane region" description="Helical" evidence="7">
    <location>
        <begin position="128"/>
        <end position="147"/>
    </location>
</feature>
<feature type="transmembrane region" description="Helical" evidence="7">
    <location>
        <begin position="186"/>
        <end position="218"/>
    </location>
</feature>
<evidence type="ECO:0000256" key="3">
    <source>
        <dbReference type="ARBA" id="ARBA00022475"/>
    </source>
</evidence>
<evidence type="ECO:0000256" key="4">
    <source>
        <dbReference type="ARBA" id="ARBA00022692"/>
    </source>
</evidence>
<feature type="transmembrane region" description="Helical" evidence="7">
    <location>
        <begin position="338"/>
        <end position="360"/>
    </location>
</feature>
<feature type="transmembrane region" description="Helical" evidence="7">
    <location>
        <begin position="94"/>
        <end position="116"/>
    </location>
</feature>
<dbReference type="RefSeq" id="WP_229121450.1">
    <property type="nucleotide sequence ID" value="NZ_CP064791.1"/>
</dbReference>
<evidence type="ECO:0000256" key="1">
    <source>
        <dbReference type="ARBA" id="ARBA00004651"/>
    </source>
</evidence>
<organism evidence="8 9">
    <name type="scientific">Halapricum desulfuricans</name>
    <dbReference type="NCBI Taxonomy" id="2841257"/>
    <lineage>
        <taxon>Archaea</taxon>
        <taxon>Methanobacteriati</taxon>
        <taxon>Methanobacteriota</taxon>
        <taxon>Stenosarchaea group</taxon>
        <taxon>Halobacteria</taxon>
        <taxon>Halobacteriales</taxon>
        <taxon>Haloarculaceae</taxon>
        <taxon>Halapricum</taxon>
    </lineage>
</organism>
<dbReference type="GeneID" id="68859307"/>
<proteinExistence type="inferred from homology"/>
<dbReference type="EMBL" id="CP064791">
    <property type="protein sequence ID" value="QSG16184.1"/>
    <property type="molecule type" value="Genomic_DNA"/>
</dbReference>
<accession>A0A897NUS7</accession>
<dbReference type="PANTHER" id="PTHR43299:SF1">
    <property type="entry name" value="UPF0718 PROTEIN YRAQ"/>
    <property type="match status" value="1"/>
</dbReference>
<keyword evidence="3" id="KW-1003">Cell membrane</keyword>
<protein>
    <submittedName>
        <fullName evidence="8">Putative permease</fullName>
    </submittedName>
</protein>
<dbReference type="InterPro" id="IPR005524">
    <property type="entry name" value="DUF318"/>
</dbReference>
<comment type="similarity">
    <text evidence="2">Belongs to the UPF0718 family.</text>
</comment>
<dbReference type="Proteomes" id="UP000663292">
    <property type="component" value="Chromosome"/>
</dbReference>
<reference evidence="8 9" key="1">
    <citation type="submission" date="2020-11" db="EMBL/GenBank/DDBJ databases">
        <title>Carbohydrate-dependent, anaerobic sulfur respiration: A novel catabolism in halophilic archaea.</title>
        <authorList>
            <person name="Sorokin D.Y."/>
            <person name="Messina E."/>
            <person name="Smedile F."/>
            <person name="La Cono V."/>
            <person name="Hallsworth J.E."/>
            <person name="Yakimov M.M."/>
        </authorList>
    </citation>
    <scope>NUCLEOTIDE SEQUENCE [LARGE SCALE GENOMIC DNA]</scope>
    <source>
        <strain evidence="8 9">HSR-Est</strain>
    </source>
</reference>
<keyword evidence="5 7" id="KW-1133">Transmembrane helix</keyword>
<feature type="transmembrane region" description="Helical" evidence="7">
    <location>
        <begin position="303"/>
        <end position="326"/>
    </location>
</feature>
<comment type="subcellular location">
    <subcellularLocation>
        <location evidence="1">Cell membrane</location>
        <topology evidence="1">Multi-pass membrane protein</topology>
    </subcellularLocation>
</comment>
<name>A0A897NUS7_9EURY</name>
<dbReference type="Pfam" id="PF03773">
    <property type="entry name" value="ArsP_1"/>
    <property type="match status" value="1"/>
</dbReference>
<feature type="transmembrane region" description="Helical" evidence="7">
    <location>
        <begin position="239"/>
        <end position="261"/>
    </location>
</feature>
<evidence type="ECO:0000313" key="9">
    <source>
        <dbReference type="Proteomes" id="UP000663292"/>
    </source>
</evidence>
<feature type="transmembrane region" description="Helical" evidence="7">
    <location>
        <begin position="366"/>
        <end position="387"/>
    </location>
</feature>
<evidence type="ECO:0000313" key="8">
    <source>
        <dbReference type="EMBL" id="QSG16184.1"/>
    </source>
</evidence>
<evidence type="ECO:0000256" key="7">
    <source>
        <dbReference type="SAM" id="Phobius"/>
    </source>
</evidence>
<dbReference type="AlphaFoldDB" id="A0A897NUS7"/>
<keyword evidence="4 7" id="KW-0812">Transmembrane</keyword>
<feature type="transmembrane region" description="Helical" evidence="7">
    <location>
        <begin position="65"/>
        <end position="88"/>
    </location>
</feature>
<feature type="transmembrane region" description="Helical" evidence="7">
    <location>
        <begin position="20"/>
        <end position="44"/>
    </location>
</feature>
<keyword evidence="9" id="KW-1185">Reference proteome</keyword>
<dbReference type="PANTHER" id="PTHR43299">
    <property type="entry name" value="UPF0718 PROTEIN YRAQ"/>
    <property type="match status" value="1"/>
</dbReference>
<dbReference type="GO" id="GO:0005886">
    <property type="term" value="C:plasma membrane"/>
    <property type="evidence" value="ECO:0007669"/>
    <property type="project" value="UniProtKB-SubCell"/>
</dbReference>
<evidence type="ECO:0000256" key="2">
    <source>
        <dbReference type="ARBA" id="ARBA00006386"/>
    </source>
</evidence>